<dbReference type="GO" id="GO:0003824">
    <property type="term" value="F:catalytic activity"/>
    <property type="evidence" value="ECO:0007669"/>
    <property type="project" value="InterPro"/>
</dbReference>
<organism evidence="2 3">
    <name type="scientific">Mugilogobius chulae</name>
    <name type="common">yellowstripe goby</name>
    <dbReference type="NCBI Taxonomy" id="88201"/>
    <lineage>
        <taxon>Eukaryota</taxon>
        <taxon>Metazoa</taxon>
        <taxon>Chordata</taxon>
        <taxon>Craniata</taxon>
        <taxon>Vertebrata</taxon>
        <taxon>Euteleostomi</taxon>
        <taxon>Actinopterygii</taxon>
        <taxon>Neopterygii</taxon>
        <taxon>Teleostei</taxon>
        <taxon>Neoteleostei</taxon>
        <taxon>Acanthomorphata</taxon>
        <taxon>Gobiaria</taxon>
        <taxon>Gobiiformes</taxon>
        <taxon>Gobioidei</taxon>
        <taxon>Gobiidae</taxon>
        <taxon>Gobionellinae</taxon>
        <taxon>Mugilogobius</taxon>
    </lineage>
</organism>
<keyword evidence="3" id="KW-1185">Reference proteome</keyword>
<reference evidence="3" key="1">
    <citation type="submission" date="2024-04" db="EMBL/GenBank/DDBJ databases">
        <title>Salinicola lusitanus LLJ914,a marine bacterium isolated from the Okinawa Trough.</title>
        <authorList>
            <person name="Li J."/>
        </authorList>
    </citation>
    <scope>NUCLEOTIDE SEQUENCE [LARGE SCALE GENOMIC DNA]</scope>
</reference>
<gene>
    <name evidence="2" type="ORF">WMY93_008544</name>
</gene>
<dbReference type="PANTHER" id="PTHR33776">
    <property type="entry name" value="ENDO/EXONUCLEASE/PHOSPHATASE DOMAIN-CONTAINING PROTEIN"/>
    <property type="match status" value="1"/>
</dbReference>
<evidence type="ECO:0000313" key="3">
    <source>
        <dbReference type="Proteomes" id="UP001460270"/>
    </source>
</evidence>
<dbReference type="EMBL" id="JBBPFD010000005">
    <property type="protein sequence ID" value="KAK7926234.1"/>
    <property type="molecule type" value="Genomic_DNA"/>
</dbReference>
<comment type="caution">
    <text evidence="2">The sequence shown here is derived from an EMBL/GenBank/DDBJ whole genome shotgun (WGS) entry which is preliminary data.</text>
</comment>
<dbReference type="Proteomes" id="UP001460270">
    <property type="component" value="Unassembled WGS sequence"/>
</dbReference>
<sequence>MDSCTVYAPRPRHPGVFEEDTDTALLSTGAMVYSYRRTTADRLLGQIYLWIFKAELCALTLKEQARELESIPKENHGLSTGKKIGLAFLAIPYGPLWGPVLFALVNKWCSGGTSGSSVALTKELEKDKTKYQKCNKIREKIKQLHTKMRAECPTKNSEDMDRFVLVELMKSLAKLDGLSDSSCTDAIKQSINNLKHGEPNFFQDAITYLVGLLKFFDINIDIYQMSAEDSLLSSSLPAAINNLKNNDYAAAIKILQDISDHILETTKKLQKAFRARLGQSRGRQEQPQSWESGGAGRRVELQVLELQVEVAAEEGEEAEDMKKKKTTKKRAVKTTRAAWMSLVEKRRKLRMALLINLVEAWPRGDEILRRILPPNYEFFQKPRKDQRGGGVAIVFSNQLQCRKVRLLYKPYPRYEECTNFSAEFLLLMNEMSADFSHIIVAGDFNLWVDDKKKRSGRDFCEILSDSHLDQFVRSPTCPRGGHILDLVIGREMKVSDLLVNDDNISDHWTVYFVAKPKKKDEHDEL</sequence>
<dbReference type="InterPro" id="IPR005135">
    <property type="entry name" value="Endo/exonuclease/phosphatase"/>
</dbReference>
<protein>
    <recommendedName>
        <fullName evidence="1">Endonuclease/exonuclease/phosphatase domain-containing protein</fullName>
    </recommendedName>
</protein>
<dbReference type="SUPFAM" id="SSF56219">
    <property type="entry name" value="DNase I-like"/>
    <property type="match status" value="1"/>
</dbReference>
<feature type="domain" description="Endonuclease/exonuclease/phosphatase" evidence="1">
    <location>
        <begin position="415"/>
        <end position="510"/>
    </location>
</feature>
<evidence type="ECO:0000259" key="1">
    <source>
        <dbReference type="Pfam" id="PF14529"/>
    </source>
</evidence>
<dbReference type="Pfam" id="PF14529">
    <property type="entry name" value="Exo_endo_phos_2"/>
    <property type="match status" value="1"/>
</dbReference>
<dbReference type="PANTHER" id="PTHR33776:SF3">
    <property type="entry name" value="PHD-TYPE DOMAIN-CONTAINING PROTEIN"/>
    <property type="match status" value="1"/>
</dbReference>
<dbReference type="InterPro" id="IPR036691">
    <property type="entry name" value="Endo/exonu/phosph_ase_sf"/>
</dbReference>
<evidence type="ECO:0000313" key="2">
    <source>
        <dbReference type="EMBL" id="KAK7926234.1"/>
    </source>
</evidence>
<proteinExistence type="predicted"/>
<dbReference type="Gene3D" id="3.60.10.10">
    <property type="entry name" value="Endonuclease/exonuclease/phosphatase"/>
    <property type="match status" value="1"/>
</dbReference>
<name>A0AAW0PVE7_9GOBI</name>
<accession>A0AAW0PVE7</accession>
<dbReference type="AlphaFoldDB" id="A0AAW0PVE7"/>